<evidence type="ECO:0000259" key="6">
    <source>
        <dbReference type="PROSITE" id="PS52004"/>
    </source>
</evidence>
<dbReference type="InterPro" id="IPR016039">
    <property type="entry name" value="Thiolase-like"/>
</dbReference>
<organism evidence="7 8">
    <name type="scientific">Streptomyces actuosus</name>
    <dbReference type="NCBI Taxonomy" id="1885"/>
    <lineage>
        <taxon>Bacteria</taxon>
        <taxon>Bacillati</taxon>
        <taxon>Actinomycetota</taxon>
        <taxon>Actinomycetes</taxon>
        <taxon>Kitasatosporales</taxon>
        <taxon>Streptomycetaceae</taxon>
        <taxon>Streptomyces</taxon>
    </lineage>
</organism>
<reference evidence="7 8" key="1">
    <citation type="submission" date="2021-02" db="EMBL/GenBank/DDBJ databases">
        <title>Whole genome sequencing of Streptomyces actuosus VRA1.</title>
        <authorList>
            <person name="Sen G."/>
            <person name="Sen A."/>
        </authorList>
    </citation>
    <scope>NUCLEOTIDE SEQUENCE [LARGE SCALE GENOMIC DNA]</scope>
    <source>
        <strain evidence="7 8">VRA1</strain>
    </source>
</reference>
<comment type="caution">
    <text evidence="7">The sequence shown here is derived from an EMBL/GenBank/DDBJ whole genome shotgun (WGS) entry which is preliminary data.</text>
</comment>
<feature type="non-terminal residue" evidence="7">
    <location>
        <position position="1"/>
    </location>
</feature>
<keyword evidence="1" id="KW-0596">Phosphopantetheine</keyword>
<dbReference type="InterPro" id="IPR020806">
    <property type="entry name" value="PKS_PP-bd"/>
</dbReference>
<dbReference type="PANTHER" id="PTHR43775">
    <property type="entry name" value="FATTY ACID SYNTHASE"/>
    <property type="match status" value="1"/>
</dbReference>
<feature type="domain" description="Ketosynthase family 3 (KS3)" evidence="6">
    <location>
        <begin position="166"/>
        <end position="416"/>
    </location>
</feature>
<protein>
    <submittedName>
        <fullName evidence="7">Type I polyketide synthase</fullName>
    </submittedName>
</protein>
<evidence type="ECO:0000256" key="1">
    <source>
        <dbReference type="ARBA" id="ARBA00022450"/>
    </source>
</evidence>
<evidence type="ECO:0000259" key="5">
    <source>
        <dbReference type="PROSITE" id="PS50075"/>
    </source>
</evidence>
<evidence type="ECO:0000313" key="8">
    <source>
        <dbReference type="Proteomes" id="UP000788262"/>
    </source>
</evidence>
<gene>
    <name evidence="7" type="ORF">JS756_35795</name>
</gene>
<dbReference type="PROSITE" id="PS00606">
    <property type="entry name" value="KS3_1"/>
    <property type="match status" value="1"/>
</dbReference>
<dbReference type="SUPFAM" id="SSF47336">
    <property type="entry name" value="ACP-like"/>
    <property type="match status" value="1"/>
</dbReference>
<dbReference type="Pfam" id="PF00550">
    <property type="entry name" value="PP-binding"/>
    <property type="match status" value="1"/>
</dbReference>
<dbReference type="PROSITE" id="PS52004">
    <property type="entry name" value="KS3_2"/>
    <property type="match status" value="1"/>
</dbReference>
<dbReference type="InterPro" id="IPR020841">
    <property type="entry name" value="PKS_Beta-ketoAc_synthase_dom"/>
</dbReference>
<keyword evidence="8" id="KW-1185">Reference proteome</keyword>
<dbReference type="Gene3D" id="3.30.70.3290">
    <property type="match status" value="1"/>
</dbReference>
<dbReference type="EMBL" id="JAFFZS010000109">
    <property type="protein sequence ID" value="MBN0049324.1"/>
    <property type="molecule type" value="Genomic_DNA"/>
</dbReference>
<dbReference type="PANTHER" id="PTHR43775:SF51">
    <property type="entry name" value="INACTIVE PHENOLPHTHIOCEROL SYNTHESIS POLYKETIDE SYNTHASE TYPE I PKS1-RELATED"/>
    <property type="match status" value="1"/>
</dbReference>
<keyword evidence="3" id="KW-0808">Transferase</keyword>
<dbReference type="InterPro" id="IPR018201">
    <property type="entry name" value="Ketoacyl_synth_AS"/>
</dbReference>
<sequence length="416" mass="43873">ASLAEAWVRGVAVDWTRVLAGRGGRVVDLPTYAFQHRHHWLDGEASRRTPSFAQAVESGPVVSGPAVPGQSDLLRRVRAHAAVVLGHAGPGEVDASLTFKALGFDSAGSVELRNRLVADTGISLPASVLFDHPTPQALARHVHGLLEDRTGTVPQALGEARPAADDDPIAVVAMGCRLPGGVRTPEELWEMLSTGGETVSAFPADRGWDLENLYHPDPKHHGTTYTRAGSFLYDAAEFDPFFFGISPREAEAMDPQQRLLLEASWEALERAGIDPATLSESDACVFVGLMQQEYGPGLQHAPESVDGYLLTGTSCSVASGRIAYALGLRGQAVTVDTACSSSLVALHMAVQALRSGESSFALAGGATVMSEPGIFVEFSRQRGLAADGRCKPFAAGADGTGWGEGVGVLLLERLSD</sequence>
<proteinExistence type="predicted"/>
<dbReference type="Pfam" id="PF00109">
    <property type="entry name" value="ketoacyl-synt"/>
    <property type="match status" value="1"/>
</dbReference>
<evidence type="ECO:0000256" key="4">
    <source>
        <dbReference type="ARBA" id="ARBA00023268"/>
    </source>
</evidence>
<evidence type="ECO:0000313" key="7">
    <source>
        <dbReference type="EMBL" id="MBN0049324.1"/>
    </source>
</evidence>
<dbReference type="InterPro" id="IPR009081">
    <property type="entry name" value="PP-bd_ACP"/>
</dbReference>
<feature type="domain" description="Carrier" evidence="5">
    <location>
        <begin position="71"/>
        <end position="146"/>
    </location>
</feature>
<dbReference type="Gene3D" id="3.40.47.10">
    <property type="match status" value="1"/>
</dbReference>
<dbReference type="InterPro" id="IPR050091">
    <property type="entry name" value="PKS_NRPS_Biosynth_Enz"/>
</dbReference>
<dbReference type="InterPro" id="IPR014030">
    <property type="entry name" value="Ketoacyl_synth_N"/>
</dbReference>
<feature type="non-terminal residue" evidence="7">
    <location>
        <position position="416"/>
    </location>
</feature>
<evidence type="ECO:0000256" key="3">
    <source>
        <dbReference type="ARBA" id="ARBA00022679"/>
    </source>
</evidence>
<dbReference type="SMART" id="SM00823">
    <property type="entry name" value="PKS_PP"/>
    <property type="match status" value="1"/>
</dbReference>
<dbReference type="Proteomes" id="UP000788262">
    <property type="component" value="Unassembled WGS sequence"/>
</dbReference>
<keyword evidence="2" id="KW-0597">Phosphoprotein</keyword>
<dbReference type="InterPro" id="IPR036736">
    <property type="entry name" value="ACP-like_sf"/>
</dbReference>
<dbReference type="SUPFAM" id="SSF53901">
    <property type="entry name" value="Thiolase-like"/>
    <property type="match status" value="1"/>
</dbReference>
<evidence type="ECO:0000256" key="2">
    <source>
        <dbReference type="ARBA" id="ARBA00022553"/>
    </source>
</evidence>
<keyword evidence="4" id="KW-0511">Multifunctional enzyme</keyword>
<dbReference type="CDD" id="cd00833">
    <property type="entry name" value="PKS"/>
    <property type="match status" value="1"/>
</dbReference>
<dbReference type="SMART" id="SM00825">
    <property type="entry name" value="PKS_KS"/>
    <property type="match status" value="1"/>
</dbReference>
<accession>A0ABS2W1Z6</accession>
<name>A0ABS2W1Z6_STRAS</name>
<dbReference type="Gene3D" id="1.10.1200.10">
    <property type="entry name" value="ACP-like"/>
    <property type="match status" value="1"/>
</dbReference>
<dbReference type="PROSITE" id="PS50075">
    <property type="entry name" value="CARRIER"/>
    <property type="match status" value="1"/>
</dbReference>